<name>A0ABV8CS36_9GAMM</name>
<keyword evidence="3" id="KW-1185">Reference proteome</keyword>
<proteinExistence type="predicted"/>
<dbReference type="EMBL" id="JBHSAF010000014">
    <property type="protein sequence ID" value="MFC3914689.1"/>
    <property type="molecule type" value="Genomic_DNA"/>
</dbReference>
<protein>
    <submittedName>
        <fullName evidence="2">2Fe-2S iron-sulfur cluster-binding protein</fullName>
    </submittedName>
</protein>
<dbReference type="Pfam" id="PF00111">
    <property type="entry name" value="Fer2"/>
    <property type="match status" value="1"/>
</dbReference>
<dbReference type="SUPFAM" id="SSF54292">
    <property type="entry name" value="2Fe-2S ferredoxin-like"/>
    <property type="match status" value="1"/>
</dbReference>
<evidence type="ECO:0000313" key="2">
    <source>
        <dbReference type="EMBL" id="MFC3914689.1"/>
    </source>
</evidence>
<organism evidence="2 3">
    <name type="scientific">Pseudaeromonas sharmana</name>
    <dbReference type="NCBI Taxonomy" id="328412"/>
    <lineage>
        <taxon>Bacteria</taxon>
        <taxon>Pseudomonadati</taxon>
        <taxon>Pseudomonadota</taxon>
        <taxon>Gammaproteobacteria</taxon>
        <taxon>Aeromonadales</taxon>
        <taxon>Aeromonadaceae</taxon>
        <taxon>Pseudaeromonas</taxon>
    </lineage>
</organism>
<feature type="domain" description="2Fe-2S ferredoxin-type" evidence="1">
    <location>
        <begin position="1"/>
        <end position="100"/>
    </location>
</feature>
<dbReference type="Proteomes" id="UP001595692">
    <property type="component" value="Unassembled WGS sequence"/>
</dbReference>
<sequence>MTSTASASEPAGWLVTPLGRFAVRPGETLLATLLRTGHAVEYQCRSGYCGACRLKMAPAQRHALLPVQTALASVGSDEVLACCCRIAPAHQLDLTAIPHLSSIET</sequence>
<dbReference type="InterPro" id="IPR001041">
    <property type="entry name" value="2Fe-2S_ferredoxin-type"/>
</dbReference>
<dbReference type="Gene3D" id="3.10.20.30">
    <property type="match status" value="1"/>
</dbReference>
<dbReference type="PROSITE" id="PS00197">
    <property type="entry name" value="2FE2S_FER_1"/>
    <property type="match status" value="1"/>
</dbReference>
<dbReference type="InterPro" id="IPR012675">
    <property type="entry name" value="Beta-grasp_dom_sf"/>
</dbReference>
<dbReference type="RefSeq" id="WP_377153862.1">
    <property type="nucleotide sequence ID" value="NZ_JBHSAF010000014.1"/>
</dbReference>
<comment type="caution">
    <text evidence="2">The sequence shown here is derived from an EMBL/GenBank/DDBJ whole genome shotgun (WGS) entry which is preliminary data.</text>
</comment>
<dbReference type="CDD" id="cd00207">
    <property type="entry name" value="fer2"/>
    <property type="match status" value="1"/>
</dbReference>
<dbReference type="InterPro" id="IPR036010">
    <property type="entry name" value="2Fe-2S_ferredoxin-like_sf"/>
</dbReference>
<accession>A0ABV8CS36</accession>
<gene>
    <name evidence="2" type="ORF">ACFOSS_14665</name>
</gene>
<evidence type="ECO:0000313" key="3">
    <source>
        <dbReference type="Proteomes" id="UP001595692"/>
    </source>
</evidence>
<reference evidence="3" key="1">
    <citation type="journal article" date="2019" name="Int. J. Syst. Evol. Microbiol.">
        <title>The Global Catalogue of Microorganisms (GCM) 10K type strain sequencing project: providing services to taxonomists for standard genome sequencing and annotation.</title>
        <authorList>
            <consortium name="The Broad Institute Genomics Platform"/>
            <consortium name="The Broad Institute Genome Sequencing Center for Infectious Disease"/>
            <person name="Wu L."/>
            <person name="Ma J."/>
        </authorList>
    </citation>
    <scope>NUCLEOTIDE SEQUENCE [LARGE SCALE GENOMIC DNA]</scope>
    <source>
        <strain evidence="3">CCUG 54939</strain>
    </source>
</reference>
<dbReference type="InterPro" id="IPR006058">
    <property type="entry name" value="2Fe2S_fd_BS"/>
</dbReference>
<dbReference type="PROSITE" id="PS51085">
    <property type="entry name" value="2FE2S_FER_2"/>
    <property type="match status" value="1"/>
</dbReference>
<evidence type="ECO:0000259" key="1">
    <source>
        <dbReference type="PROSITE" id="PS51085"/>
    </source>
</evidence>